<name>A0AAV7FKE3_DENCH</name>
<dbReference type="InterPro" id="IPR008195">
    <property type="entry name" value="Ribosomal_eL34"/>
</dbReference>
<evidence type="ECO:0000256" key="9">
    <source>
        <dbReference type="ARBA" id="ARBA00023288"/>
    </source>
</evidence>
<dbReference type="GO" id="GO:0005776">
    <property type="term" value="C:autophagosome"/>
    <property type="evidence" value="ECO:0007669"/>
    <property type="project" value="UniProtKB-ARBA"/>
</dbReference>
<comment type="caution">
    <text evidence="11">The sequence shown here is derived from an EMBL/GenBank/DDBJ whole genome shotgun (WGS) entry which is preliminary data.</text>
</comment>
<evidence type="ECO:0000256" key="7">
    <source>
        <dbReference type="ARBA" id="ARBA00023136"/>
    </source>
</evidence>
<dbReference type="InterPro" id="IPR004241">
    <property type="entry name" value="Atg8-like"/>
</dbReference>
<evidence type="ECO:0000256" key="6">
    <source>
        <dbReference type="ARBA" id="ARBA00022980"/>
    </source>
</evidence>
<keyword evidence="9" id="KW-0449">Lipoprotein</keyword>
<dbReference type="GO" id="GO:0016020">
    <property type="term" value="C:membrane"/>
    <property type="evidence" value="ECO:0007669"/>
    <property type="project" value="UniProtKB-SubCell"/>
</dbReference>
<keyword evidence="5" id="KW-0833">Ubl conjugation pathway</keyword>
<comment type="similarity">
    <text evidence="2">Belongs to the ATG8 family.</text>
</comment>
<keyword evidence="8" id="KW-0687">Ribonucleoprotein</keyword>
<evidence type="ECO:0000256" key="4">
    <source>
        <dbReference type="ARBA" id="ARBA00011579"/>
    </source>
</evidence>
<comment type="subunit">
    <text evidence="4">Interacts with ATG4.</text>
</comment>
<dbReference type="Proteomes" id="UP000775213">
    <property type="component" value="Unassembled WGS sequence"/>
</dbReference>
<dbReference type="GO" id="GO:1990904">
    <property type="term" value="C:ribonucleoprotein complex"/>
    <property type="evidence" value="ECO:0007669"/>
    <property type="project" value="UniProtKB-KW"/>
</dbReference>
<dbReference type="GO" id="GO:0005840">
    <property type="term" value="C:ribosome"/>
    <property type="evidence" value="ECO:0007669"/>
    <property type="project" value="UniProtKB-KW"/>
</dbReference>
<protein>
    <submittedName>
        <fullName evidence="11">Uncharacterized protein</fullName>
    </submittedName>
</protein>
<dbReference type="AlphaFoldDB" id="A0AAV7FKE3"/>
<comment type="subcellular location">
    <subcellularLocation>
        <location evidence="1">Membrane</location>
    </subcellularLocation>
</comment>
<reference evidence="11 12" key="1">
    <citation type="journal article" date="2021" name="Hortic Res">
        <title>Chromosome-scale assembly of the Dendrobium chrysotoxum genome enhances the understanding of orchid evolution.</title>
        <authorList>
            <person name="Zhang Y."/>
            <person name="Zhang G.Q."/>
            <person name="Zhang D."/>
            <person name="Liu X.D."/>
            <person name="Xu X.Y."/>
            <person name="Sun W.H."/>
            <person name="Yu X."/>
            <person name="Zhu X."/>
            <person name="Wang Z.W."/>
            <person name="Zhao X."/>
            <person name="Zhong W.Y."/>
            <person name="Chen H."/>
            <person name="Yin W.L."/>
            <person name="Huang T."/>
            <person name="Niu S.C."/>
            <person name="Liu Z.J."/>
        </authorList>
    </citation>
    <scope>NUCLEOTIDE SEQUENCE [LARGE SCALE GENOMIC DNA]</scope>
    <source>
        <strain evidence="11">Lindl</strain>
    </source>
</reference>
<proteinExistence type="inferred from homology"/>
<keyword evidence="7 10" id="KW-0472">Membrane</keyword>
<gene>
    <name evidence="11" type="ORF">IEQ34_020107</name>
</gene>
<organism evidence="11 12">
    <name type="scientific">Dendrobium chrysotoxum</name>
    <name type="common">Orchid</name>
    <dbReference type="NCBI Taxonomy" id="161865"/>
    <lineage>
        <taxon>Eukaryota</taxon>
        <taxon>Viridiplantae</taxon>
        <taxon>Streptophyta</taxon>
        <taxon>Embryophyta</taxon>
        <taxon>Tracheophyta</taxon>
        <taxon>Spermatophyta</taxon>
        <taxon>Magnoliopsida</taxon>
        <taxon>Liliopsida</taxon>
        <taxon>Asparagales</taxon>
        <taxon>Orchidaceae</taxon>
        <taxon>Epidendroideae</taxon>
        <taxon>Malaxideae</taxon>
        <taxon>Dendrobiinae</taxon>
        <taxon>Dendrobium</taxon>
    </lineage>
</organism>
<comment type="similarity">
    <text evidence="3">Belongs to the eukaryotic ribosomal protein eL34 family.</text>
</comment>
<evidence type="ECO:0000313" key="12">
    <source>
        <dbReference type="Proteomes" id="UP000775213"/>
    </source>
</evidence>
<evidence type="ECO:0000313" key="11">
    <source>
        <dbReference type="EMBL" id="KAH0449415.1"/>
    </source>
</evidence>
<evidence type="ECO:0000256" key="3">
    <source>
        <dbReference type="ARBA" id="ARBA00009875"/>
    </source>
</evidence>
<dbReference type="EMBL" id="JAGFBR010000018">
    <property type="protein sequence ID" value="KAH0449415.1"/>
    <property type="molecule type" value="Genomic_DNA"/>
</dbReference>
<keyword evidence="12" id="KW-1185">Reference proteome</keyword>
<dbReference type="Pfam" id="PF02991">
    <property type="entry name" value="ATG8"/>
    <property type="match status" value="1"/>
</dbReference>
<keyword evidence="10" id="KW-0812">Transmembrane</keyword>
<dbReference type="Gene3D" id="6.20.340.10">
    <property type="match status" value="1"/>
</dbReference>
<feature type="transmembrane region" description="Helical" evidence="10">
    <location>
        <begin position="142"/>
        <end position="164"/>
    </location>
</feature>
<dbReference type="SUPFAM" id="SSF54236">
    <property type="entry name" value="Ubiquitin-like"/>
    <property type="match status" value="1"/>
</dbReference>
<dbReference type="GO" id="GO:0006412">
    <property type="term" value="P:translation"/>
    <property type="evidence" value="ECO:0007669"/>
    <property type="project" value="InterPro"/>
</dbReference>
<accession>A0AAV7FKE3</accession>
<evidence type="ECO:0000256" key="1">
    <source>
        <dbReference type="ARBA" id="ARBA00004370"/>
    </source>
</evidence>
<keyword evidence="10" id="KW-1133">Transmembrane helix</keyword>
<dbReference type="PANTHER" id="PTHR10759">
    <property type="entry name" value="60S RIBOSOMAL PROTEIN L34"/>
    <property type="match status" value="1"/>
</dbReference>
<evidence type="ECO:0000256" key="2">
    <source>
        <dbReference type="ARBA" id="ARBA00007293"/>
    </source>
</evidence>
<sequence>MKKLSNAFENGSHLLKFSIGFDIKIPHLRPVEYKRSRSARNRKTVHRAYGGVLSGGSVRERLEQKIVKKVLKIQKAKEKHVAKNLLGHSTYLVPQYLKVGQFVYMNRKRIKLSVENAIYIFVDNRFLSSSTKNLKFALAERYQCLLVFFLFFVTFSCSVISKIYEENKDEDGFLCHIQQSEYIWYPHFQPSLDRFL</sequence>
<dbReference type="InterPro" id="IPR029071">
    <property type="entry name" value="Ubiquitin-like_domsf"/>
</dbReference>
<evidence type="ECO:0000256" key="10">
    <source>
        <dbReference type="SAM" id="Phobius"/>
    </source>
</evidence>
<keyword evidence="6" id="KW-0689">Ribosomal protein</keyword>
<evidence type="ECO:0000256" key="5">
    <source>
        <dbReference type="ARBA" id="ARBA00022786"/>
    </source>
</evidence>
<dbReference type="InterPro" id="IPR038562">
    <property type="entry name" value="Ribosomal_eL34_C_sf"/>
</dbReference>
<dbReference type="GO" id="GO:0003735">
    <property type="term" value="F:structural constituent of ribosome"/>
    <property type="evidence" value="ECO:0007669"/>
    <property type="project" value="InterPro"/>
</dbReference>
<evidence type="ECO:0000256" key="8">
    <source>
        <dbReference type="ARBA" id="ARBA00023274"/>
    </source>
</evidence>